<proteinExistence type="predicted"/>
<evidence type="ECO:0000313" key="2">
    <source>
        <dbReference type="Proteomes" id="UP000823749"/>
    </source>
</evidence>
<protein>
    <submittedName>
        <fullName evidence="1">Uncharacterized protein</fullName>
    </submittedName>
</protein>
<dbReference type="AlphaFoldDB" id="A0AAV6JPI6"/>
<sequence length="96" mass="10494">MCPILAFTTLADKGHAFVGNANYNNDKNGTLPSTHAYYGGHEGVTFLLDEKSYYVTPFYARKLKEMKETALASSPSPTGLGLKAQKLLTFCLKAED</sequence>
<dbReference type="EMBL" id="JACTNZ010000007">
    <property type="protein sequence ID" value="KAG5541539.1"/>
    <property type="molecule type" value="Genomic_DNA"/>
</dbReference>
<reference evidence="1" key="1">
    <citation type="submission" date="2020-08" db="EMBL/GenBank/DDBJ databases">
        <title>Plant Genome Project.</title>
        <authorList>
            <person name="Zhang R.-G."/>
        </authorList>
    </citation>
    <scope>NUCLEOTIDE SEQUENCE</scope>
    <source>
        <strain evidence="1">WSP0</strain>
        <tissue evidence="1">Leaf</tissue>
    </source>
</reference>
<evidence type="ECO:0000313" key="1">
    <source>
        <dbReference type="EMBL" id="KAG5541539.1"/>
    </source>
</evidence>
<gene>
    <name evidence="1" type="ORF">RHGRI_021392</name>
</gene>
<accession>A0AAV6JPI6</accession>
<name>A0AAV6JPI6_9ERIC</name>
<dbReference type="Proteomes" id="UP000823749">
    <property type="component" value="Chromosome 7"/>
</dbReference>
<keyword evidence="2" id="KW-1185">Reference proteome</keyword>
<comment type="caution">
    <text evidence="1">The sequence shown here is derived from an EMBL/GenBank/DDBJ whole genome shotgun (WGS) entry which is preliminary data.</text>
</comment>
<organism evidence="1 2">
    <name type="scientific">Rhododendron griersonianum</name>
    <dbReference type="NCBI Taxonomy" id="479676"/>
    <lineage>
        <taxon>Eukaryota</taxon>
        <taxon>Viridiplantae</taxon>
        <taxon>Streptophyta</taxon>
        <taxon>Embryophyta</taxon>
        <taxon>Tracheophyta</taxon>
        <taxon>Spermatophyta</taxon>
        <taxon>Magnoliopsida</taxon>
        <taxon>eudicotyledons</taxon>
        <taxon>Gunneridae</taxon>
        <taxon>Pentapetalae</taxon>
        <taxon>asterids</taxon>
        <taxon>Ericales</taxon>
        <taxon>Ericaceae</taxon>
        <taxon>Ericoideae</taxon>
        <taxon>Rhodoreae</taxon>
        <taxon>Rhododendron</taxon>
    </lineage>
</organism>